<evidence type="ECO:0000313" key="4">
    <source>
        <dbReference type="EMBL" id="UKK00956.1"/>
    </source>
</evidence>
<keyword evidence="2" id="KW-0813">Transport</keyword>
<dbReference type="Pfam" id="PF01991">
    <property type="entry name" value="vATP-synt_E"/>
    <property type="match status" value="1"/>
</dbReference>
<reference evidence="4" key="1">
    <citation type="submission" date="2022-07" db="EMBL/GenBank/DDBJ databases">
        <title>Evaluation of T. orientalis genome assembly methods using nanopore sequencing and analysis of variation between genomes.</title>
        <authorList>
            <person name="Yam J."/>
            <person name="Micallef M.L."/>
            <person name="Liu M."/>
            <person name="Djordjevic S.P."/>
            <person name="Bogema D.R."/>
            <person name="Jenkins C."/>
        </authorList>
    </citation>
    <scope>NUCLEOTIDE SEQUENCE</scope>
    <source>
        <strain evidence="4">Goon Nure</strain>
    </source>
</reference>
<dbReference type="AlphaFoldDB" id="A0A976MAX8"/>
<dbReference type="PANTHER" id="PTHR45715">
    <property type="entry name" value="ATPASE H+-TRANSPORTING V1 SUBUNIT E1A-RELATED"/>
    <property type="match status" value="1"/>
</dbReference>
<organism evidence="4 5">
    <name type="scientific">Theileria orientalis</name>
    <dbReference type="NCBI Taxonomy" id="68886"/>
    <lineage>
        <taxon>Eukaryota</taxon>
        <taxon>Sar</taxon>
        <taxon>Alveolata</taxon>
        <taxon>Apicomplexa</taxon>
        <taxon>Aconoidasida</taxon>
        <taxon>Piroplasmida</taxon>
        <taxon>Theileriidae</taxon>
        <taxon>Theileria</taxon>
    </lineage>
</organism>
<gene>
    <name evidence="4" type="ORF">MACK_001767</name>
</gene>
<dbReference type="SUPFAM" id="SSF160527">
    <property type="entry name" value="V-type ATPase subunit E-like"/>
    <property type="match status" value="1"/>
</dbReference>
<protein>
    <submittedName>
        <fullName evidence="4">Vacuolar ATP synthase subunit E</fullName>
    </submittedName>
</protein>
<proteinExistence type="inferred from homology"/>
<name>A0A976MAX8_THEOR</name>
<dbReference type="InterPro" id="IPR002842">
    <property type="entry name" value="ATPase_V1_Esu"/>
</dbReference>
<evidence type="ECO:0000313" key="5">
    <source>
        <dbReference type="Proteomes" id="UP000244811"/>
    </source>
</evidence>
<evidence type="ECO:0000256" key="2">
    <source>
        <dbReference type="ARBA" id="ARBA00022448"/>
    </source>
</evidence>
<evidence type="ECO:0000256" key="3">
    <source>
        <dbReference type="ARBA" id="ARBA00023065"/>
    </source>
</evidence>
<dbReference type="GO" id="GO:0033178">
    <property type="term" value="C:proton-transporting two-sector ATPase complex, catalytic domain"/>
    <property type="evidence" value="ECO:0007669"/>
    <property type="project" value="InterPro"/>
</dbReference>
<dbReference type="GO" id="GO:0046961">
    <property type="term" value="F:proton-transporting ATPase activity, rotational mechanism"/>
    <property type="evidence" value="ECO:0007669"/>
    <property type="project" value="InterPro"/>
</dbReference>
<dbReference type="Gene3D" id="6.10.250.1620">
    <property type="match status" value="1"/>
</dbReference>
<evidence type="ECO:0000256" key="1">
    <source>
        <dbReference type="ARBA" id="ARBA00005901"/>
    </source>
</evidence>
<dbReference type="Gene3D" id="3.30.2320.30">
    <property type="entry name" value="ATP synthase, E subunit, C-terminal"/>
    <property type="match status" value="1"/>
</dbReference>
<dbReference type="EMBL" id="CP056070">
    <property type="protein sequence ID" value="UKK00956.1"/>
    <property type="molecule type" value="Genomic_DNA"/>
</dbReference>
<sequence length="225" mass="25989">MDALEAQNQIKQMVDFILNEAKDKAEEIESGAIEEFNIEKMTLFEQRKDEVRSKILKNINALRLEKIRSRNKDLKEMSDNMLHYQSQVVEEIKAQAMEKLNNLAQDNNEYRKVLTMLTLSGCLALDCEVVMVRHRARDASVVESTLEDVKQAYEKVTKQKYKEAKSLNLNLDKEHPLAEDLLGVILTNEEGTIECNSTLNNRLERCCREMIPHIKSELFASVQTK</sequence>
<keyword evidence="3" id="KW-0406">Ion transport</keyword>
<accession>A0A976MAX8</accession>
<dbReference type="Proteomes" id="UP000244811">
    <property type="component" value="Chromosome 3"/>
</dbReference>
<comment type="similarity">
    <text evidence="1">Belongs to the V-ATPase E subunit family.</text>
</comment>
<dbReference type="InterPro" id="IPR038495">
    <property type="entry name" value="ATPase_E_C"/>
</dbReference>